<sequence>MPRLALIHTVPALIPLFRPLVEQAMPGWQSYNVADESLLQDTIRDGAVGPATIRRLTGYVFGAAEAGADAIVVTCSTLGGIVDAIRPLLPTPLFRIDRGMALAAIGQGERIGVLATLPTTLEPTSCLVGEAARAAGRSCTVVERLCAGAFQTLMAGDRAGHDKAIRAAFTELAATVDVVVLAQASMAGALAGEMRDTAVPVLSSPELGIAYVAAQLGAIS</sequence>
<comment type="caution">
    <text evidence="2">The sequence shown here is derived from an EMBL/GenBank/DDBJ whole genome shotgun (WGS) entry which is preliminary data.</text>
</comment>
<reference evidence="2 3" key="1">
    <citation type="submission" date="2022-04" db="EMBL/GenBank/DDBJ databases">
        <authorList>
            <person name="Grouzdev D.S."/>
            <person name="Pantiukh K.S."/>
            <person name="Krutkina M.S."/>
        </authorList>
    </citation>
    <scope>NUCLEOTIDE SEQUENCE [LARGE SCALE GENOMIC DNA]</scope>
    <source>
        <strain evidence="2 3">6x-1</strain>
    </source>
</reference>
<evidence type="ECO:0000313" key="2">
    <source>
        <dbReference type="EMBL" id="MCK0197235.1"/>
    </source>
</evidence>
<keyword evidence="3" id="KW-1185">Reference proteome</keyword>
<accession>A0ABT0DB92</accession>
<proteinExistence type="inferred from homology"/>
<protein>
    <submittedName>
        <fullName evidence="2">Aspartate/glutamate racemase family protein</fullName>
    </submittedName>
</protein>
<dbReference type="InterPro" id="IPR015942">
    <property type="entry name" value="Asp/Glu/hydantoin_racemase"/>
</dbReference>
<gene>
    <name evidence="2" type="ORF">MWN34_09950</name>
</gene>
<comment type="similarity">
    <text evidence="1">Belongs to the HyuE racemase family.</text>
</comment>
<dbReference type="InterPro" id="IPR053714">
    <property type="entry name" value="Iso_Racemase_Enz_sf"/>
</dbReference>
<organism evidence="2 3">
    <name type="scientific">Ancylobacter crimeensis</name>
    <dbReference type="NCBI Taxonomy" id="2579147"/>
    <lineage>
        <taxon>Bacteria</taxon>
        <taxon>Pseudomonadati</taxon>
        <taxon>Pseudomonadota</taxon>
        <taxon>Alphaproteobacteria</taxon>
        <taxon>Hyphomicrobiales</taxon>
        <taxon>Xanthobacteraceae</taxon>
        <taxon>Ancylobacter</taxon>
    </lineage>
</organism>
<evidence type="ECO:0000256" key="1">
    <source>
        <dbReference type="ARBA" id="ARBA00038414"/>
    </source>
</evidence>
<dbReference type="EMBL" id="JALKCH010000006">
    <property type="protein sequence ID" value="MCK0197235.1"/>
    <property type="molecule type" value="Genomic_DNA"/>
</dbReference>
<dbReference type="RefSeq" id="WP_247028898.1">
    <property type="nucleotide sequence ID" value="NZ_JALKCH010000006.1"/>
</dbReference>
<dbReference type="Pfam" id="PF01177">
    <property type="entry name" value="Asp_Glu_race"/>
    <property type="match status" value="1"/>
</dbReference>
<dbReference type="Gene3D" id="3.40.50.12500">
    <property type="match status" value="1"/>
</dbReference>
<dbReference type="Proteomes" id="UP001203284">
    <property type="component" value="Unassembled WGS sequence"/>
</dbReference>
<name>A0ABT0DB92_9HYPH</name>
<evidence type="ECO:0000313" key="3">
    <source>
        <dbReference type="Proteomes" id="UP001203284"/>
    </source>
</evidence>